<evidence type="ECO:0000313" key="9">
    <source>
        <dbReference type="Proteomes" id="UP000218335"/>
    </source>
</evidence>
<evidence type="ECO:0000256" key="3">
    <source>
        <dbReference type="ARBA" id="ARBA00022801"/>
    </source>
</evidence>
<dbReference type="GO" id="GO:0005525">
    <property type="term" value="F:GTP binding"/>
    <property type="evidence" value="ECO:0007669"/>
    <property type="project" value="UniProtKB-KW"/>
</dbReference>
<dbReference type="InterPro" id="IPR027094">
    <property type="entry name" value="Mitofusin_fam"/>
</dbReference>
<dbReference type="EMBL" id="MWUU01000001">
    <property type="protein sequence ID" value="PCF57242.1"/>
    <property type="molecule type" value="Genomic_DNA"/>
</dbReference>
<dbReference type="RefSeq" id="WP_096591834.1">
    <property type="nucleotide sequence ID" value="NZ_MWUU01000001.1"/>
</dbReference>
<dbReference type="InterPro" id="IPR027417">
    <property type="entry name" value="P-loop_NTPase"/>
</dbReference>
<name>A0A2A4GZQ7_9STAP</name>
<keyword evidence="6" id="KW-0175">Coiled coil</keyword>
<evidence type="ECO:0000256" key="6">
    <source>
        <dbReference type="SAM" id="Coils"/>
    </source>
</evidence>
<feature type="domain" description="Dynamin N-terminal" evidence="7">
    <location>
        <begin position="45"/>
        <end position="195"/>
    </location>
</feature>
<sequence length="1151" mass="133861">MQNQEQLDILYKLKKEVEKSDHTAFIHTINQMIKKVYLNHYTMTFVGHFSAGKSTVINRLIGQDILPSSPVPTTSNTALVTIADAPGITANIEGQKYTQLNSYDDVKQMNRENYQVESIDIRIQSDVFQNGFTFQDTPGVDSNVQSHSLQTEQFLYTSNIVFYTVDYNHVQSALNFQFMKRLNRAGIPVVFVINQIDKHDENELTFQTFQNRVEQSVREWDIDLLDTFYITKFEHPQNQFDKLRAFIMEQDQHREAVEDYVARMKQFIHQHQLDYLQHEMDEILEQLNIEATQFDQAYQSHQQNEMISEEAQLLNDAGALKHYLKDKRRSIIDNAYIMTHDMRETIRYYLESMTKDFKAGGLFNKKKKTEEERQMRLNQVMTDLQSKVEHQIIKPMQEDLSFLTRFINDTDLNQRILNQKLTLQTSIVTELYQTQIQITNQYVLTFSNDVMKAIKQYILKELEPLDDTIIDNVHAEEHLVDESNDSSAYTRYIELRNLSQSLKTENYRHYYIHIEDSLDRLIDRTEIQYQVKSNGDHEKDVQQQEDAVTAQKTPISDAQIVQALDIIKNIPLFKSSVKNIEETRERMQHQIVKIGVFGTFSAGKSSLINALLGDSYLTSSPNPTTAATTEIGYGDTHHVTFKTPDMLLQEINDVFELEGQQFDRIEAFLEANTDKLKGRIDKSRLAFIHAIEKNYALYQSYIAQGLKHEIQAADVQKWSAEDEYATFVQTVHLRLPLDWLKDKVIVDSLGLHSNNQRHTNETEKILTTSDLILYVSYFNHAFTDNDKAFIEHMKNMNQLKEHQAFKMVINATDLAENEVDKRAVRDYVADALMQVQMQPEIFAVSSRAALIEGDTGVQQLKASISQFSAVESKHILEAKIYDQLRFIGQSYTQMIEDHTSNAEKMQQVKQQLQHMRQKTIFNSQSLTAIRQKLINEIEDQMYHLNERLKIQLLDHVKAIYNTQMTNTTRFNEEKRQSTKAYLNQIHQKLYLEQTLMIERIKFFFNQAFQQEMAPKIKSFQQYHILLPDIETIEVAPIDQPFLTISLDAMVNTLPKQLTKKNIMQPQVQKQIQTDIKDETVTLLQPRLADLRQALESMLDTLTTEAQQALEQIESQAQREIDNALVVEVDDALIAQLQAETPKLLTILNLKD</sequence>
<comment type="caution">
    <text evidence="8">The sequence shown here is derived from an EMBL/GenBank/DDBJ whole genome shotgun (WGS) entry which is preliminary data.</text>
</comment>
<keyword evidence="2" id="KW-0547">Nucleotide-binding</keyword>
<dbReference type="AlphaFoldDB" id="A0A2A4GZQ7"/>
<keyword evidence="3" id="KW-0378">Hydrolase</keyword>
<dbReference type="SUPFAM" id="SSF52540">
    <property type="entry name" value="P-loop containing nucleoside triphosphate hydrolases"/>
    <property type="match status" value="2"/>
</dbReference>
<gene>
    <name evidence="8" type="ORF">B5C08_00495</name>
</gene>
<evidence type="ECO:0000256" key="2">
    <source>
        <dbReference type="ARBA" id="ARBA00022741"/>
    </source>
</evidence>
<dbReference type="GO" id="GO:0003924">
    <property type="term" value="F:GTPase activity"/>
    <property type="evidence" value="ECO:0007669"/>
    <property type="project" value="InterPro"/>
</dbReference>
<evidence type="ECO:0000259" key="7">
    <source>
        <dbReference type="Pfam" id="PF00350"/>
    </source>
</evidence>
<keyword evidence="4" id="KW-0342">GTP-binding</keyword>
<proteinExistence type="predicted"/>
<dbReference type="Proteomes" id="UP000218335">
    <property type="component" value="Unassembled WGS sequence"/>
</dbReference>
<evidence type="ECO:0000313" key="8">
    <source>
        <dbReference type="EMBL" id="PCF57242.1"/>
    </source>
</evidence>
<evidence type="ECO:0000256" key="5">
    <source>
        <dbReference type="ARBA" id="ARBA00023136"/>
    </source>
</evidence>
<evidence type="ECO:0000256" key="4">
    <source>
        <dbReference type="ARBA" id="ARBA00023134"/>
    </source>
</evidence>
<dbReference type="PANTHER" id="PTHR10465:SF0">
    <property type="entry name" value="SARCALUMENIN"/>
    <property type="match status" value="1"/>
</dbReference>
<protein>
    <submittedName>
        <fullName evidence="8">Dynamin family protein</fullName>
    </submittedName>
</protein>
<dbReference type="GO" id="GO:0016020">
    <property type="term" value="C:membrane"/>
    <property type="evidence" value="ECO:0007669"/>
    <property type="project" value="UniProtKB-SubCell"/>
</dbReference>
<dbReference type="Pfam" id="PF00350">
    <property type="entry name" value="Dynamin_N"/>
    <property type="match status" value="2"/>
</dbReference>
<keyword evidence="5" id="KW-0472">Membrane</keyword>
<organism evidence="8 9">
    <name type="scientific">Staphylococcus delphini</name>
    <dbReference type="NCBI Taxonomy" id="53344"/>
    <lineage>
        <taxon>Bacteria</taxon>
        <taxon>Bacillati</taxon>
        <taxon>Bacillota</taxon>
        <taxon>Bacilli</taxon>
        <taxon>Bacillales</taxon>
        <taxon>Staphylococcaceae</taxon>
        <taxon>Staphylococcus</taxon>
        <taxon>Staphylococcus intermedius group</taxon>
    </lineage>
</organism>
<dbReference type="InterPro" id="IPR005225">
    <property type="entry name" value="Small_GTP-bd"/>
</dbReference>
<accession>A0A2A4GZQ7</accession>
<evidence type="ECO:0000256" key="1">
    <source>
        <dbReference type="ARBA" id="ARBA00004370"/>
    </source>
</evidence>
<dbReference type="CDD" id="cd09912">
    <property type="entry name" value="DLP_2"/>
    <property type="match status" value="1"/>
</dbReference>
<dbReference type="PANTHER" id="PTHR10465">
    <property type="entry name" value="TRANSMEMBRANE GTPASE FZO1"/>
    <property type="match status" value="1"/>
</dbReference>
<reference evidence="8 9" key="1">
    <citation type="journal article" date="2017" name="PLoS ONE">
        <title>Development of a real-time PCR for detection of Staphylococcus pseudintermedius using a novel automated comparison of whole-genome sequences.</title>
        <authorList>
            <person name="Verstappen K.M."/>
            <person name="Huijbregts L."/>
            <person name="Spaninks M."/>
            <person name="Wagenaar J.A."/>
            <person name="Fluit A.C."/>
            <person name="Duim B."/>
        </authorList>
    </citation>
    <scope>NUCLEOTIDE SEQUENCE [LARGE SCALE GENOMIC DNA]</scope>
    <source>
        <strain evidence="8 9">215070706401-1</strain>
    </source>
</reference>
<dbReference type="NCBIfam" id="TIGR00231">
    <property type="entry name" value="small_GTP"/>
    <property type="match status" value="1"/>
</dbReference>
<feature type="coiled-coil region" evidence="6">
    <location>
        <begin position="1091"/>
        <end position="1122"/>
    </location>
</feature>
<comment type="subcellular location">
    <subcellularLocation>
        <location evidence="1">Membrane</location>
    </subcellularLocation>
</comment>
<dbReference type="Gene3D" id="3.40.50.300">
    <property type="entry name" value="P-loop containing nucleotide triphosphate hydrolases"/>
    <property type="match status" value="2"/>
</dbReference>
<feature type="domain" description="Dynamin N-terminal" evidence="7">
    <location>
        <begin position="594"/>
        <end position="800"/>
    </location>
</feature>
<dbReference type="InterPro" id="IPR045063">
    <property type="entry name" value="Dynamin_N"/>
</dbReference>